<name>D3B815_HETP5</name>
<dbReference type="EMBL" id="ADBJ01000020">
    <property type="protein sequence ID" value="EFA82183.1"/>
    <property type="molecule type" value="Genomic_DNA"/>
</dbReference>
<dbReference type="PANTHER" id="PTHR13228:SF3">
    <property type="entry name" value="CONSERVED OLIGOMERIC GOLGI COMPLEX SUBUNIT 5"/>
    <property type="match status" value="1"/>
</dbReference>
<comment type="caution">
    <text evidence="1">The sequence shown here is derived from an EMBL/GenBank/DDBJ whole genome shotgun (WGS) entry which is preliminary data.</text>
</comment>
<evidence type="ECO:0000313" key="2">
    <source>
        <dbReference type="Proteomes" id="UP000001396"/>
    </source>
</evidence>
<evidence type="ECO:0000313" key="1">
    <source>
        <dbReference type="EMBL" id="EFA82183.1"/>
    </source>
</evidence>
<dbReference type="GO" id="GO:0017119">
    <property type="term" value="C:Golgi transport complex"/>
    <property type="evidence" value="ECO:0007669"/>
    <property type="project" value="InterPro"/>
</dbReference>
<organism evidence="1 2">
    <name type="scientific">Heterostelium pallidum (strain ATCC 26659 / Pp 5 / PN500)</name>
    <name type="common">Cellular slime mold</name>
    <name type="synonym">Polysphondylium pallidum</name>
    <dbReference type="NCBI Taxonomy" id="670386"/>
    <lineage>
        <taxon>Eukaryota</taxon>
        <taxon>Amoebozoa</taxon>
        <taxon>Evosea</taxon>
        <taxon>Eumycetozoa</taxon>
        <taxon>Dictyostelia</taxon>
        <taxon>Acytosteliales</taxon>
        <taxon>Acytosteliaceae</taxon>
        <taxon>Heterostelium</taxon>
    </lineage>
</organism>
<sequence length="145" mass="16631">MSEKGKLRLANDLTHLELSVTPLIPEGIKEVGISYQWLRTFRHFIFKDLTGVASLKTLPELNSLPLIIISHVLIGKGPKDMIFPNQLTNWSYQKYVQWLDEHSDTESLQLIKMSLDSYAKTINKKGEKEFSYLYPLLLGILPKSN</sequence>
<gene>
    <name evidence="1" type="ORF">PPL_04605</name>
</gene>
<dbReference type="PANTHER" id="PTHR13228">
    <property type="entry name" value="CONSERVED OLIGOMERIC GOLGI COMPLEX COMPONENT 5"/>
    <property type="match status" value="1"/>
</dbReference>
<dbReference type="InterPro" id="IPR019465">
    <property type="entry name" value="Cog5"/>
</dbReference>
<dbReference type="GO" id="GO:0006891">
    <property type="term" value="P:intra-Golgi vesicle-mediated transport"/>
    <property type="evidence" value="ECO:0007669"/>
    <property type="project" value="InterPro"/>
</dbReference>
<dbReference type="RefSeq" id="XP_020434300.1">
    <property type="nucleotide sequence ID" value="XM_020575505.1"/>
</dbReference>
<dbReference type="STRING" id="670386.D3B815"/>
<keyword evidence="2" id="KW-1185">Reference proteome</keyword>
<dbReference type="Proteomes" id="UP000001396">
    <property type="component" value="Unassembled WGS sequence"/>
</dbReference>
<dbReference type="InParanoid" id="D3B815"/>
<protein>
    <submittedName>
        <fullName evidence="1">Uncharacterized protein</fullName>
    </submittedName>
</protein>
<accession>D3B815</accession>
<dbReference type="GeneID" id="31360092"/>
<dbReference type="AlphaFoldDB" id="D3B815"/>
<proteinExistence type="predicted"/>
<reference evidence="1 2" key="1">
    <citation type="journal article" date="2011" name="Genome Res.">
        <title>Phylogeny-wide analysis of social amoeba genomes highlights ancient origins for complex intercellular communication.</title>
        <authorList>
            <person name="Heidel A.J."/>
            <person name="Lawal H.M."/>
            <person name="Felder M."/>
            <person name="Schilde C."/>
            <person name="Helps N.R."/>
            <person name="Tunggal B."/>
            <person name="Rivero F."/>
            <person name="John U."/>
            <person name="Schleicher M."/>
            <person name="Eichinger L."/>
            <person name="Platzer M."/>
            <person name="Noegel A.A."/>
            <person name="Schaap P."/>
            <person name="Gloeckner G."/>
        </authorList>
    </citation>
    <scope>NUCLEOTIDE SEQUENCE [LARGE SCALE GENOMIC DNA]</scope>
    <source>
        <strain evidence="2">ATCC 26659 / Pp 5 / PN500</strain>
    </source>
</reference>